<dbReference type="PANTHER" id="PTHR12110">
    <property type="entry name" value="HYDROXYPYRUVATE ISOMERASE"/>
    <property type="match status" value="1"/>
</dbReference>
<name>A0ABW8UQZ9_9RHOB</name>
<dbReference type="InterPro" id="IPR050312">
    <property type="entry name" value="IolE/XylAMocC-like"/>
</dbReference>
<dbReference type="EMBL" id="JBHDIY010000002">
    <property type="protein sequence ID" value="MFL4469555.1"/>
    <property type="molecule type" value="Genomic_DNA"/>
</dbReference>
<dbReference type="SUPFAM" id="SSF51658">
    <property type="entry name" value="Xylose isomerase-like"/>
    <property type="match status" value="1"/>
</dbReference>
<dbReference type="InterPro" id="IPR013022">
    <property type="entry name" value="Xyl_isomerase-like_TIM-brl"/>
</dbReference>
<reference evidence="2 3" key="1">
    <citation type="submission" date="2024-08" db="EMBL/GenBank/DDBJ databases">
        <title>Tateyamaria sp. nov., isolated from marine algae.</title>
        <authorList>
            <person name="Choi B.J."/>
            <person name="Kim J.M."/>
            <person name="Lee J.K."/>
            <person name="Choi D.G."/>
            <person name="Bayburt H."/>
            <person name="Baek J.H."/>
            <person name="Han D.M."/>
            <person name="Jeon C.O."/>
        </authorList>
    </citation>
    <scope>NUCLEOTIDE SEQUENCE [LARGE SCALE GENOMIC DNA]</scope>
    <source>
        <strain evidence="2 3">KMU-156</strain>
    </source>
</reference>
<dbReference type="PANTHER" id="PTHR12110:SF41">
    <property type="entry name" value="INOSOSE DEHYDRATASE"/>
    <property type="match status" value="1"/>
</dbReference>
<evidence type="ECO:0000313" key="2">
    <source>
        <dbReference type="EMBL" id="MFL4469555.1"/>
    </source>
</evidence>
<evidence type="ECO:0000259" key="1">
    <source>
        <dbReference type="Pfam" id="PF01261"/>
    </source>
</evidence>
<accession>A0ABW8UQZ9</accession>
<proteinExistence type="predicted"/>
<dbReference type="Gene3D" id="3.20.20.150">
    <property type="entry name" value="Divalent-metal-dependent TIM barrel enzymes"/>
    <property type="match status" value="1"/>
</dbReference>
<dbReference type="RefSeq" id="WP_407591411.1">
    <property type="nucleotide sequence ID" value="NZ_JBHDIY010000002.1"/>
</dbReference>
<evidence type="ECO:0000313" key="3">
    <source>
        <dbReference type="Proteomes" id="UP001627408"/>
    </source>
</evidence>
<keyword evidence="3" id="KW-1185">Reference proteome</keyword>
<organism evidence="2 3">
    <name type="scientific">Tateyamaria armeniaca</name>
    <dbReference type="NCBI Taxonomy" id="2518930"/>
    <lineage>
        <taxon>Bacteria</taxon>
        <taxon>Pseudomonadati</taxon>
        <taxon>Pseudomonadota</taxon>
        <taxon>Alphaproteobacteria</taxon>
        <taxon>Rhodobacterales</taxon>
        <taxon>Roseobacteraceae</taxon>
        <taxon>Tateyamaria</taxon>
    </lineage>
</organism>
<dbReference type="Pfam" id="PF01261">
    <property type="entry name" value="AP_endonuc_2"/>
    <property type="match status" value="1"/>
</dbReference>
<keyword evidence="2" id="KW-0413">Isomerase</keyword>
<dbReference type="GO" id="GO:0016853">
    <property type="term" value="F:isomerase activity"/>
    <property type="evidence" value="ECO:0007669"/>
    <property type="project" value="UniProtKB-KW"/>
</dbReference>
<feature type="domain" description="Xylose isomerase-like TIM barrel" evidence="1">
    <location>
        <begin position="22"/>
        <end position="274"/>
    </location>
</feature>
<dbReference type="InterPro" id="IPR036237">
    <property type="entry name" value="Xyl_isomerase-like_sf"/>
</dbReference>
<dbReference type="Proteomes" id="UP001627408">
    <property type="component" value="Unassembled WGS sequence"/>
</dbReference>
<protein>
    <submittedName>
        <fullName evidence="2">Sugar phosphate isomerase/epimerase family protein</fullName>
    </submittedName>
</protein>
<sequence>MKLGVITDGISRDLGNAIDVMDEFGLSYAELQYIGETEVGDHSAHQIRDVDTLLRDRGKPVSCLSRHIFAGMTTANRAGDPLHTQHMDALKRVIDMAHVVDSPLVRIMTQKKEQILWGSGGAENWNVAHGAWDTMAPMIAPAVDLARREGITLVVETGNGTMVNSNYTARRLIDELDAKDVLKVLWDPANNCWCHELAYPDGYDAVKDGYLGHIHIKDVVVDTPRATLEVRELGYGQLGPLFQPMADALRADGYEGVVSFESVYHPGNGDFEAGFRACVEQFKAIFGP</sequence>
<gene>
    <name evidence="2" type="ORF">ACERZ8_06615</name>
</gene>
<comment type="caution">
    <text evidence="2">The sequence shown here is derived from an EMBL/GenBank/DDBJ whole genome shotgun (WGS) entry which is preliminary data.</text>
</comment>